<evidence type="ECO:0000313" key="2">
    <source>
        <dbReference type="Proteomes" id="UP001234297"/>
    </source>
</evidence>
<evidence type="ECO:0000313" key="1">
    <source>
        <dbReference type="EMBL" id="KAJ8625541.1"/>
    </source>
</evidence>
<dbReference type="Proteomes" id="UP001234297">
    <property type="component" value="Chromosome 11"/>
</dbReference>
<sequence>MFESVLILREVVHLSGLDLKIWVPLVTFEELDPTFSDTSVYKFVAGLAAAIDKEDIDKFINVVVGFDAFDLAAYLESHAYLEVKNELKAEEEEVILQERKEKSPFLIDHQAIVAYKLRGFPHV</sequence>
<keyword evidence="2" id="KW-1185">Reference proteome</keyword>
<proteinExistence type="predicted"/>
<reference evidence="1 2" key="1">
    <citation type="journal article" date="2022" name="Hortic Res">
        <title>A haplotype resolved chromosomal level avocado genome allows analysis of novel avocado genes.</title>
        <authorList>
            <person name="Nath O."/>
            <person name="Fletcher S.J."/>
            <person name="Hayward A."/>
            <person name="Shaw L.M."/>
            <person name="Masouleh A.K."/>
            <person name="Furtado A."/>
            <person name="Henry R.J."/>
            <person name="Mitter N."/>
        </authorList>
    </citation>
    <scope>NUCLEOTIDE SEQUENCE [LARGE SCALE GENOMIC DNA]</scope>
    <source>
        <strain evidence="2">cv. Hass</strain>
    </source>
</reference>
<comment type="caution">
    <text evidence="1">The sequence shown here is derived from an EMBL/GenBank/DDBJ whole genome shotgun (WGS) entry which is preliminary data.</text>
</comment>
<gene>
    <name evidence="1" type="ORF">MRB53_034071</name>
</gene>
<name>A0ACC2KW95_PERAE</name>
<dbReference type="EMBL" id="CM056819">
    <property type="protein sequence ID" value="KAJ8625541.1"/>
    <property type="molecule type" value="Genomic_DNA"/>
</dbReference>
<organism evidence="1 2">
    <name type="scientific">Persea americana</name>
    <name type="common">Avocado</name>
    <dbReference type="NCBI Taxonomy" id="3435"/>
    <lineage>
        <taxon>Eukaryota</taxon>
        <taxon>Viridiplantae</taxon>
        <taxon>Streptophyta</taxon>
        <taxon>Embryophyta</taxon>
        <taxon>Tracheophyta</taxon>
        <taxon>Spermatophyta</taxon>
        <taxon>Magnoliopsida</taxon>
        <taxon>Magnoliidae</taxon>
        <taxon>Laurales</taxon>
        <taxon>Lauraceae</taxon>
        <taxon>Persea</taxon>
    </lineage>
</organism>
<protein>
    <submittedName>
        <fullName evidence="1">Uncharacterized protein</fullName>
    </submittedName>
</protein>
<accession>A0ACC2KW95</accession>